<keyword evidence="1" id="KW-1133">Transmembrane helix</keyword>
<name>A0A4R3Z1N1_9FIRM</name>
<protein>
    <submittedName>
        <fullName evidence="2">Uncharacterized protein</fullName>
    </submittedName>
</protein>
<dbReference type="RefSeq" id="WP_066448693.1">
    <property type="nucleotide sequence ID" value="NZ_JADMQS010000034.1"/>
</dbReference>
<accession>A0A4R3Z1N1</accession>
<dbReference type="Proteomes" id="UP000295515">
    <property type="component" value="Unassembled WGS sequence"/>
</dbReference>
<dbReference type="GeneID" id="98915274"/>
<evidence type="ECO:0000256" key="1">
    <source>
        <dbReference type="SAM" id="Phobius"/>
    </source>
</evidence>
<organism evidence="2 3">
    <name type="scientific">Longibaculum muris</name>
    <dbReference type="NCBI Taxonomy" id="1796628"/>
    <lineage>
        <taxon>Bacteria</taxon>
        <taxon>Bacillati</taxon>
        <taxon>Bacillota</taxon>
        <taxon>Erysipelotrichia</taxon>
        <taxon>Erysipelotrichales</taxon>
        <taxon>Coprobacillaceae</taxon>
        <taxon>Longibaculum</taxon>
    </lineage>
</organism>
<evidence type="ECO:0000313" key="2">
    <source>
        <dbReference type="EMBL" id="TCV99638.1"/>
    </source>
</evidence>
<keyword evidence="1" id="KW-0472">Membrane</keyword>
<evidence type="ECO:0000313" key="3">
    <source>
        <dbReference type="Proteomes" id="UP000295515"/>
    </source>
</evidence>
<gene>
    <name evidence="2" type="ORF">EDD60_10879</name>
</gene>
<feature type="transmembrane region" description="Helical" evidence="1">
    <location>
        <begin position="87"/>
        <end position="108"/>
    </location>
</feature>
<sequence length="162" mass="18806">MQEIILSIFSFLLLIVILWFTYTTANIFVTIYRCKKLDHSLSFCFNTTGKIVYSLLLIVYVVGFIGGIIAMIYGLLNDSINFYRNGLNIAAFVSVVFAYFGSTIVMIGRKNMMVGRMMIDYRKLKKVNFTYNNKMSFVYAQKDYSFSTRFVDKTQLRKIISK</sequence>
<dbReference type="AlphaFoldDB" id="A0A4R3Z1N1"/>
<keyword evidence="1" id="KW-0812">Transmembrane</keyword>
<feature type="transmembrane region" description="Helical" evidence="1">
    <location>
        <begin position="51"/>
        <end position="75"/>
    </location>
</feature>
<dbReference type="EMBL" id="SMCQ01000008">
    <property type="protein sequence ID" value="TCV99638.1"/>
    <property type="molecule type" value="Genomic_DNA"/>
</dbReference>
<keyword evidence="3" id="KW-1185">Reference proteome</keyword>
<proteinExistence type="predicted"/>
<comment type="caution">
    <text evidence="2">The sequence shown here is derived from an EMBL/GenBank/DDBJ whole genome shotgun (WGS) entry which is preliminary data.</text>
</comment>
<feature type="transmembrane region" description="Helical" evidence="1">
    <location>
        <begin position="6"/>
        <end position="31"/>
    </location>
</feature>
<reference evidence="2 3" key="1">
    <citation type="submission" date="2019-03" db="EMBL/GenBank/DDBJ databases">
        <title>Genomic Encyclopedia of Type Strains, Phase IV (KMG-IV): sequencing the most valuable type-strain genomes for metagenomic binning, comparative biology and taxonomic classification.</title>
        <authorList>
            <person name="Goeker M."/>
        </authorList>
    </citation>
    <scope>NUCLEOTIDE SEQUENCE [LARGE SCALE GENOMIC DNA]</scope>
    <source>
        <strain evidence="2 3">DSM 29487</strain>
    </source>
</reference>